<organism evidence="3 4">
    <name type="scientific">Heliocybe sulcata</name>
    <dbReference type="NCBI Taxonomy" id="5364"/>
    <lineage>
        <taxon>Eukaryota</taxon>
        <taxon>Fungi</taxon>
        <taxon>Dikarya</taxon>
        <taxon>Basidiomycota</taxon>
        <taxon>Agaricomycotina</taxon>
        <taxon>Agaricomycetes</taxon>
        <taxon>Gloeophyllales</taxon>
        <taxon>Gloeophyllaceae</taxon>
        <taxon>Heliocybe</taxon>
    </lineage>
</organism>
<gene>
    <name evidence="3" type="ORF">OE88DRAFT_1653236</name>
</gene>
<keyword evidence="4" id="KW-1185">Reference proteome</keyword>
<dbReference type="EMBL" id="ML213505">
    <property type="protein sequence ID" value="TFK54754.1"/>
    <property type="molecule type" value="Genomic_DNA"/>
</dbReference>
<feature type="signal peptide" evidence="2">
    <location>
        <begin position="1"/>
        <end position="30"/>
    </location>
</feature>
<evidence type="ECO:0000313" key="3">
    <source>
        <dbReference type="EMBL" id="TFK54754.1"/>
    </source>
</evidence>
<evidence type="ECO:0000256" key="1">
    <source>
        <dbReference type="SAM" id="MobiDB-lite"/>
    </source>
</evidence>
<dbReference type="AlphaFoldDB" id="A0A5C3NAP5"/>
<reference evidence="3 4" key="1">
    <citation type="journal article" date="2019" name="Nat. Ecol. Evol.">
        <title>Megaphylogeny resolves global patterns of mushroom evolution.</title>
        <authorList>
            <person name="Varga T."/>
            <person name="Krizsan K."/>
            <person name="Foldi C."/>
            <person name="Dima B."/>
            <person name="Sanchez-Garcia M."/>
            <person name="Sanchez-Ramirez S."/>
            <person name="Szollosi G.J."/>
            <person name="Szarkandi J.G."/>
            <person name="Papp V."/>
            <person name="Albert L."/>
            <person name="Andreopoulos W."/>
            <person name="Angelini C."/>
            <person name="Antonin V."/>
            <person name="Barry K.W."/>
            <person name="Bougher N.L."/>
            <person name="Buchanan P."/>
            <person name="Buyck B."/>
            <person name="Bense V."/>
            <person name="Catcheside P."/>
            <person name="Chovatia M."/>
            <person name="Cooper J."/>
            <person name="Damon W."/>
            <person name="Desjardin D."/>
            <person name="Finy P."/>
            <person name="Geml J."/>
            <person name="Haridas S."/>
            <person name="Hughes K."/>
            <person name="Justo A."/>
            <person name="Karasinski D."/>
            <person name="Kautmanova I."/>
            <person name="Kiss B."/>
            <person name="Kocsube S."/>
            <person name="Kotiranta H."/>
            <person name="LaButti K.M."/>
            <person name="Lechner B.E."/>
            <person name="Liimatainen K."/>
            <person name="Lipzen A."/>
            <person name="Lukacs Z."/>
            <person name="Mihaltcheva S."/>
            <person name="Morgado L.N."/>
            <person name="Niskanen T."/>
            <person name="Noordeloos M.E."/>
            <person name="Ohm R.A."/>
            <person name="Ortiz-Santana B."/>
            <person name="Ovrebo C."/>
            <person name="Racz N."/>
            <person name="Riley R."/>
            <person name="Savchenko A."/>
            <person name="Shiryaev A."/>
            <person name="Soop K."/>
            <person name="Spirin V."/>
            <person name="Szebenyi C."/>
            <person name="Tomsovsky M."/>
            <person name="Tulloss R.E."/>
            <person name="Uehling J."/>
            <person name="Grigoriev I.V."/>
            <person name="Vagvolgyi C."/>
            <person name="Papp T."/>
            <person name="Martin F.M."/>
            <person name="Miettinen O."/>
            <person name="Hibbett D.S."/>
            <person name="Nagy L.G."/>
        </authorList>
    </citation>
    <scope>NUCLEOTIDE SEQUENCE [LARGE SCALE GENOMIC DNA]</scope>
    <source>
        <strain evidence="3 4">OMC1185</strain>
    </source>
</reference>
<protein>
    <submittedName>
        <fullName evidence="3">Uncharacterized protein</fullName>
    </submittedName>
</protein>
<evidence type="ECO:0000313" key="4">
    <source>
        <dbReference type="Proteomes" id="UP000305948"/>
    </source>
</evidence>
<feature type="chain" id="PRO_5022941948" evidence="2">
    <location>
        <begin position="31"/>
        <end position="257"/>
    </location>
</feature>
<evidence type="ECO:0000256" key="2">
    <source>
        <dbReference type="SAM" id="SignalP"/>
    </source>
</evidence>
<accession>A0A5C3NAP5</accession>
<dbReference type="OrthoDB" id="4584900at2759"/>
<dbReference type="Proteomes" id="UP000305948">
    <property type="component" value="Unassembled WGS sequence"/>
</dbReference>
<dbReference type="STRING" id="5364.A0A5C3NAP5"/>
<proteinExistence type="predicted"/>
<sequence>MSPIELSKCRMPTLAQLLTILLVAVVTVLANPVNSGNTARFARRSGSIDARSALPETNAARLARGLTPSPPKSLFSPSRVRRNTPSAVPPTTFTGVIAIYQSSTLVGYLASSSNIMARSGATLFQYTTTTSTSTSIVMATDPTKYLSVGQPVSGTGSGNMGSSSDAYGRVVTTTTSTALNAPPAAAGDNKYETTIFSIDPTSSQVSIQWVNPSGERLLLTPFNYGGAYLFATGSVSRFHSAHSGVSADAVTMVFVPQ</sequence>
<feature type="region of interest" description="Disordered" evidence="1">
    <location>
        <begin position="63"/>
        <end position="87"/>
    </location>
</feature>
<name>A0A5C3NAP5_9AGAM</name>
<keyword evidence="2" id="KW-0732">Signal</keyword>